<dbReference type="InterPro" id="IPR000700">
    <property type="entry name" value="PAS-assoc_C"/>
</dbReference>
<dbReference type="InterPro" id="IPR035965">
    <property type="entry name" value="PAS-like_dom_sf"/>
</dbReference>
<evidence type="ECO:0000259" key="10">
    <source>
        <dbReference type="PROSITE" id="PS50112"/>
    </source>
</evidence>
<keyword evidence="4" id="KW-0808">Transferase</keyword>
<evidence type="ECO:0000256" key="2">
    <source>
        <dbReference type="ARBA" id="ARBA00012438"/>
    </source>
</evidence>
<organism evidence="12 13">
    <name type="scientific">Cytobacillus citreus</name>
    <dbReference type="NCBI Taxonomy" id="2833586"/>
    <lineage>
        <taxon>Bacteria</taxon>
        <taxon>Bacillati</taxon>
        <taxon>Bacillota</taxon>
        <taxon>Bacilli</taxon>
        <taxon>Bacillales</taxon>
        <taxon>Bacillaceae</taxon>
        <taxon>Cytobacillus</taxon>
    </lineage>
</organism>
<dbReference type="SUPFAM" id="SSF55874">
    <property type="entry name" value="ATPase domain of HSP90 chaperone/DNA topoisomerase II/histidine kinase"/>
    <property type="match status" value="1"/>
</dbReference>
<dbReference type="NCBIfam" id="TIGR00229">
    <property type="entry name" value="sensory_box"/>
    <property type="match status" value="2"/>
</dbReference>
<keyword evidence="6" id="KW-0418">Kinase</keyword>
<dbReference type="PRINTS" id="PR00344">
    <property type="entry name" value="BCTRLSENSOR"/>
</dbReference>
<protein>
    <recommendedName>
        <fullName evidence="2">histidine kinase</fullName>
        <ecNumber evidence="2">2.7.13.3</ecNumber>
    </recommendedName>
</protein>
<evidence type="ECO:0000256" key="6">
    <source>
        <dbReference type="ARBA" id="ARBA00022777"/>
    </source>
</evidence>
<reference evidence="12 13" key="1">
    <citation type="submission" date="2021-05" db="EMBL/GenBank/DDBJ databases">
        <title>Novel Bacillus species.</title>
        <authorList>
            <person name="Liu G."/>
        </authorList>
    </citation>
    <scope>NUCLEOTIDE SEQUENCE [LARGE SCALE GENOMIC DNA]</scope>
    <source>
        <strain evidence="12 13">FJAT-49705</strain>
    </source>
</reference>
<keyword evidence="5" id="KW-0547">Nucleotide-binding</keyword>
<dbReference type="Pfam" id="PF00512">
    <property type="entry name" value="HisKA"/>
    <property type="match status" value="1"/>
</dbReference>
<evidence type="ECO:0000256" key="1">
    <source>
        <dbReference type="ARBA" id="ARBA00000085"/>
    </source>
</evidence>
<comment type="caution">
    <text evidence="12">The sequence shown here is derived from an EMBL/GenBank/DDBJ whole genome shotgun (WGS) entry which is preliminary data.</text>
</comment>
<dbReference type="PROSITE" id="PS50113">
    <property type="entry name" value="PAC"/>
    <property type="match status" value="1"/>
</dbReference>
<dbReference type="InterPro" id="IPR000014">
    <property type="entry name" value="PAS"/>
</dbReference>
<dbReference type="InterPro" id="IPR004358">
    <property type="entry name" value="Sig_transdc_His_kin-like_C"/>
</dbReference>
<evidence type="ECO:0000256" key="3">
    <source>
        <dbReference type="ARBA" id="ARBA00022553"/>
    </source>
</evidence>
<dbReference type="PANTHER" id="PTHR43065:SF10">
    <property type="entry name" value="PEROXIDE STRESS-ACTIVATED HISTIDINE KINASE MAK3"/>
    <property type="match status" value="1"/>
</dbReference>
<comment type="catalytic activity">
    <reaction evidence="1">
        <text>ATP + protein L-histidine = ADP + protein N-phospho-L-histidine.</text>
        <dbReference type="EC" id="2.7.13.3"/>
    </reaction>
</comment>
<dbReference type="InterPro" id="IPR003594">
    <property type="entry name" value="HATPase_dom"/>
</dbReference>
<dbReference type="RefSeq" id="WP_213101484.1">
    <property type="nucleotide sequence ID" value="NZ_JAGYPM010000002.1"/>
</dbReference>
<evidence type="ECO:0000313" key="13">
    <source>
        <dbReference type="Proteomes" id="UP000681027"/>
    </source>
</evidence>
<dbReference type="SMART" id="SM00388">
    <property type="entry name" value="HisKA"/>
    <property type="match status" value="1"/>
</dbReference>
<dbReference type="InterPro" id="IPR005467">
    <property type="entry name" value="His_kinase_dom"/>
</dbReference>
<dbReference type="Gene3D" id="3.30.450.20">
    <property type="entry name" value="PAS domain"/>
    <property type="match status" value="2"/>
</dbReference>
<dbReference type="SMART" id="SM00086">
    <property type="entry name" value="PAC"/>
    <property type="match status" value="2"/>
</dbReference>
<keyword evidence="3" id="KW-0597">Phosphoprotein</keyword>
<feature type="domain" description="Histidine kinase" evidence="9">
    <location>
        <begin position="269"/>
        <end position="472"/>
    </location>
</feature>
<dbReference type="SMART" id="SM00091">
    <property type="entry name" value="PAS"/>
    <property type="match status" value="2"/>
</dbReference>
<feature type="domain" description="PAS" evidence="10">
    <location>
        <begin position="9"/>
        <end position="79"/>
    </location>
</feature>
<dbReference type="Gene3D" id="1.10.287.130">
    <property type="match status" value="1"/>
</dbReference>
<dbReference type="SUPFAM" id="SSF47384">
    <property type="entry name" value="Homodimeric domain of signal transducing histidine kinase"/>
    <property type="match status" value="1"/>
</dbReference>
<evidence type="ECO:0000313" key="12">
    <source>
        <dbReference type="EMBL" id="MBS4189990.1"/>
    </source>
</evidence>
<dbReference type="SMART" id="SM00387">
    <property type="entry name" value="HATPase_c"/>
    <property type="match status" value="1"/>
</dbReference>
<dbReference type="CDD" id="cd00082">
    <property type="entry name" value="HisKA"/>
    <property type="match status" value="1"/>
</dbReference>
<evidence type="ECO:0000256" key="7">
    <source>
        <dbReference type="ARBA" id="ARBA00022840"/>
    </source>
</evidence>
<name>A0ABS5NQ98_9BACI</name>
<dbReference type="InterPro" id="IPR001610">
    <property type="entry name" value="PAC"/>
</dbReference>
<keyword evidence="8" id="KW-0902">Two-component regulatory system</keyword>
<dbReference type="InterPro" id="IPR003661">
    <property type="entry name" value="HisK_dim/P_dom"/>
</dbReference>
<evidence type="ECO:0000256" key="5">
    <source>
        <dbReference type="ARBA" id="ARBA00022741"/>
    </source>
</evidence>
<dbReference type="CDD" id="cd00130">
    <property type="entry name" value="PAS"/>
    <property type="match status" value="2"/>
</dbReference>
<keyword evidence="13" id="KW-1185">Reference proteome</keyword>
<dbReference type="Pfam" id="PF00989">
    <property type="entry name" value="PAS"/>
    <property type="match status" value="2"/>
</dbReference>
<dbReference type="Gene3D" id="3.30.565.10">
    <property type="entry name" value="Histidine kinase-like ATPase, C-terminal domain"/>
    <property type="match status" value="1"/>
</dbReference>
<dbReference type="Proteomes" id="UP000681027">
    <property type="component" value="Unassembled WGS sequence"/>
</dbReference>
<accession>A0ABS5NQ98</accession>
<dbReference type="Pfam" id="PF02518">
    <property type="entry name" value="HATPase_c"/>
    <property type="match status" value="1"/>
</dbReference>
<dbReference type="PROSITE" id="PS50112">
    <property type="entry name" value="PAS"/>
    <property type="match status" value="1"/>
</dbReference>
<dbReference type="PROSITE" id="PS50109">
    <property type="entry name" value="HIS_KIN"/>
    <property type="match status" value="1"/>
</dbReference>
<dbReference type="InterPro" id="IPR036097">
    <property type="entry name" value="HisK_dim/P_sf"/>
</dbReference>
<dbReference type="EC" id="2.7.13.3" evidence="2"/>
<evidence type="ECO:0000256" key="8">
    <source>
        <dbReference type="ARBA" id="ARBA00023012"/>
    </source>
</evidence>
<dbReference type="InterPro" id="IPR013767">
    <property type="entry name" value="PAS_fold"/>
</dbReference>
<feature type="domain" description="PAC" evidence="11">
    <location>
        <begin position="83"/>
        <end position="135"/>
    </location>
</feature>
<evidence type="ECO:0000259" key="11">
    <source>
        <dbReference type="PROSITE" id="PS50113"/>
    </source>
</evidence>
<dbReference type="SUPFAM" id="SSF55785">
    <property type="entry name" value="PYP-like sensor domain (PAS domain)"/>
    <property type="match status" value="2"/>
</dbReference>
<evidence type="ECO:0000259" key="9">
    <source>
        <dbReference type="PROSITE" id="PS50109"/>
    </source>
</evidence>
<proteinExistence type="predicted"/>
<dbReference type="PANTHER" id="PTHR43065">
    <property type="entry name" value="SENSOR HISTIDINE KINASE"/>
    <property type="match status" value="1"/>
</dbReference>
<evidence type="ECO:0000256" key="4">
    <source>
        <dbReference type="ARBA" id="ARBA00022679"/>
    </source>
</evidence>
<keyword evidence="7" id="KW-0067">ATP-binding</keyword>
<dbReference type="EMBL" id="JAGYPM010000002">
    <property type="protein sequence ID" value="MBS4189990.1"/>
    <property type="molecule type" value="Genomic_DNA"/>
</dbReference>
<sequence>MLDKINVENPQLFIHAFENAGIGMAIIALNGKLLKVNQSLCTSFGYSAEELLHLSIKDLFHPDDLAIDKLIIQELTAGKRKSYQMERRYIHKDNHEIWTIMNVSLVRDEHEQPLFYISQIQDISAQLLTVEKLRESEERYHRLVEESPDGVVILKNEICVFINKTGVELLGLSSKKDIIGRTIFDFIHNKDHNAFKKRDFCRESVGPFEKRFIRLDGKIINVELKAIPTTFQDEPAVHVNIRDISVSKKAQELMINSEKLTIAGQLAAGIAHEVRNPLTAIKGFFQMMEKDVMENKLYFDVIGSEINRIEVILNELLLLAKPQEAKFEFKNIEVILNHVLTLLESQTNLNNIQIIKNIEPSIPLIKCDENQLKQVFINFLKNSIEAMPRGGMIHIDVLQQSASSILIRIVDQGSGIPEHLLNRVGEPFFTTKEKGTGLGLMICKNIIEEHQGKIKIASSPSGTRIEIHFPTS</sequence>
<dbReference type="InterPro" id="IPR036890">
    <property type="entry name" value="HATPase_C_sf"/>
</dbReference>
<gene>
    <name evidence="12" type="ORF">KHA94_07210</name>
</gene>